<dbReference type="STRING" id="1121959.SAMN02746009_01894"/>
<proteinExistence type="predicted"/>
<dbReference type="Pfam" id="PF05050">
    <property type="entry name" value="Methyltransf_21"/>
    <property type="match status" value="1"/>
</dbReference>
<evidence type="ECO:0000313" key="3">
    <source>
        <dbReference type="Proteomes" id="UP000183947"/>
    </source>
</evidence>
<dbReference type="Gene3D" id="3.40.50.150">
    <property type="entry name" value="Vaccinia Virus protein VP39"/>
    <property type="match status" value="1"/>
</dbReference>
<dbReference type="Proteomes" id="UP000183947">
    <property type="component" value="Unassembled WGS sequence"/>
</dbReference>
<dbReference type="EMBL" id="FRAS01000008">
    <property type="protein sequence ID" value="SHK97016.1"/>
    <property type="molecule type" value="Genomic_DNA"/>
</dbReference>
<feature type="domain" description="Methyltransferase FkbM" evidence="1">
    <location>
        <begin position="109"/>
        <end position="271"/>
    </location>
</feature>
<organism evidence="2 3">
    <name type="scientific">Hymenobacter psychrotolerans DSM 18569</name>
    <dbReference type="NCBI Taxonomy" id="1121959"/>
    <lineage>
        <taxon>Bacteria</taxon>
        <taxon>Pseudomonadati</taxon>
        <taxon>Bacteroidota</taxon>
        <taxon>Cytophagia</taxon>
        <taxon>Cytophagales</taxon>
        <taxon>Hymenobacteraceae</taxon>
        <taxon>Hymenobacter</taxon>
    </lineage>
</organism>
<dbReference type="OrthoDB" id="9801609at2"/>
<dbReference type="GO" id="GO:0008168">
    <property type="term" value="F:methyltransferase activity"/>
    <property type="evidence" value="ECO:0007669"/>
    <property type="project" value="UniProtKB-KW"/>
</dbReference>
<keyword evidence="2" id="KW-0808">Transferase</keyword>
<dbReference type="InterPro" id="IPR029063">
    <property type="entry name" value="SAM-dependent_MTases_sf"/>
</dbReference>
<dbReference type="AlphaFoldDB" id="A0A1M6WTM2"/>
<evidence type="ECO:0000259" key="1">
    <source>
        <dbReference type="Pfam" id="PF05050"/>
    </source>
</evidence>
<keyword evidence="3" id="KW-1185">Reference proteome</keyword>
<sequence length="291" mass="33300">MPVIYSAATLRATAQRYLARPLYQSARSRASFTQAGLALKEVRMSFRQFFTWASPFHSGLRSLKYVLIGLVRLPLGRSVRLSYGYTGEDRLIESLLKPLVTHNGYYVEVGCNEPRFISNTFLLYRRGWRGICIDANEQLVQKYRRIRPRDQAVCAFVSHRTEALSYLEFANSVLSTADPQYVPQYLARGEQLRSRRQVQPHSLTAILAERNAPARFDLLAIDAEEFDLSVLQSLDFGRYRPRLVLVEAEDFDPSQPLLHPICTFLLPLGYVLKGSMLKNLYFMDVASHTPL</sequence>
<gene>
    <name evidence="2" type="ORF">SAMN02746009_01894</name>
</gene>
<accession>A0A1M6WTM2</accession>
<evidence type="ECO:0000313" key="2">
    <source>
        <dbReference type="EMBL" id="SHK97016.1"/>
    </source>
</evidence>
<dbReference type="InterPro" id="IPR006342">
    <property type="entry name" value="FkbM_mtfrase"/>
</dbReference>
<reference evidence="3" key="1">
    <citation type="submission" date="2016-11" db="EMBL/GenBank/DDBJ databases">
        <authorList>
            <person name="Varghese N."/>
            <person name="Submissions S."/>
        </authorList>
    </citation>
    <scope>NUCLEOTIDE SEQUENCE [LARGE SCALE GENOMIC DNA]</scope>
    <source>
        <strain evidence="3">DSM 18569</strain>
    </source>
</reference>
<keyword evidence="2" id="KW-0489">Methyltransferase</keyword>
<name>A0A1M6WTM2_9BACT</name>
<dbReference type="RefSeq" id="WP_084548943.1">
    <property type="nucleotide sequence ID" value="NZ_FRAS01000008.1"/>
</dbReference>
<protein>
    <submittedName>
        <fullName evidence="2">Methyltransferase, FkbM family</fullName>
    </submittedName>
</protein>
<dbReference type="GO" id="GO:0032259">
    <property type="term" value="P:methylation"/>
    <property type="evidence" value="ECO:0007669"/>
    <property type="project" value="UniProtKB-KW"/>
</dbReference>